<dbReference type="InterPro" id="IPR024920">
    <property type="entry name" value="Dihydroorotate_DH_1"/>
</dbReference>
<dbReference type="GO" id="GO:0004589">
    <property type="term" value="F:dihydroorotate dehydrogenase (NAD+) activity"/>
    <property type="evidence" value="ECO:0007669"/>
    <property type="project" value="UniProtKB-EC"/>
</dbReference>
<feature type="domain" description="Dihydroorotate dehydrogenase catalytic" evidence="13">
    <location>
        <begin position="4"/>
        <end position="284"/>
    </location>
</feature>
<dbReference type="InterPro" id="IPR050074">
    <property type="entry name" value="DHO_dehydrogenase"/>
</dbReference>
<comment type="subcellular location">
    <subcellularLocation>
        <location evidence="2 12">Cytoplasm</location>
    </subcellularLocation>
</comment>
<evidence type="ECO:0000256" key="11">
    <source>
        <dbReference type="ARBA" id="ARBA00048996"/>
    </source>
</evidence>
<evidence type="ECO:0000256" key="8">
    <source>
        <dbReference type="ARBA" id="ARBA00022975"/>
    </source>
</evidence>
<gene>
    <name evidence="12" type="primary">pyrD</name>
    <name evidence="14" type="ORF">FWJ32_05225</name>
</gene>
<comment type="similarity">
    <text evidence="4 12">Belongs to the dihydroorotate dehydrogenase family. Type 1 subfamily.</text>
</comment>
<dbReference type="PROSITE" id="PS00912">
    <property type="entry name" value="DHODEHASE_2"/>
    <property type="match status" value="1"/>
</dbReference>
<evidence type="ECO:0000256" key="4">
    <source>
        <dbReference type="ARBA" id="ARBA00008008"/>
    </source>
</evidence>
<dbReference type="SUPFAM" id="SSF51395">
    <property type="entry name" value="FMN-linked oxidoreductases"/>
    <property type="match status" value="1"/>
</dbReference>
<feature type="binding site" evidence="12">
    <location>
        <position position="215"/>
    </location>
    <ligand>
        <name>FMN</name>
        <dbReference type="ChEBI" id="CHEBI:58210"/>
    </ligand>
</feature>
<sequence>MNTSVEISGMRLKNPVMNASGTFNPADYEEYIDIGRLGAVVAKSVTLNPRHGNPPPRIVETACGAINSVGIQNDGAENFIAEKLPSMRKFNVPLIASIAGLTVEEYGLVTDIMENGEGIAGYEVNISCPNIEAGGKAFGMFEEYTYKVTRTVKDRATRPVIVKLSPNVADIVKIAKAATDGGADALTIANTYLALAVDIDTGKPLLGNVLGGLSGPAIKPITLRLVYEVRKALDIPIIASGGIATYRDALEYLMVGADAVQVGLMNFNKPDIMIDIIDGIEKFLEAKRIEDINDFIGSLEV</sequence>
<dbReference type="InterPro" id="IPR012135">
    <property type="entry name" value="Dihydroorotate_DH_1_2"/>
</dbReference>
<proteinExistence type="inferred from homology"/>
<dbReference type="PIRSF" id="PIRSF000164">
    <property type="entry name" value="DHO_oxidase"/>
    <property type="match status" value="1"/>
</dbReference>
<dbReference type="PROSITE" id="PS00911">
    <property type="entry name" value="DHODEHASE_1"/>
    <property type="match status" value="1"/>
</dbReference>
<keyword evidence="9 12" id="KW-0560">Oxidoreductase</keyword>
<feature type="active site" description="Nucleophile" evidence="12">
    <location>
        <position position="128"/>
    </location>
</feature>
<evidence type="ECO:0000256" key="10">
    <source>
        <dbReference type="ARBA" id="ARBA00023027"/>
    </source>
</evidence>
<evidence type="ECO:0000259" key="13">
    <source>
        <dbReference type="Pfam" id="PF01180"/>
    </source>
</evidence>
<keyword evidence="15" id="KW-1185">Reference proteome</keyword>
<evidence type="ECO:0000256" key="3">
    <source>
        <dbReference type="ARBA" id="ARBA00004715"/>
    </source>
</evidence>
<dbReference type="InterPro" id="IPR013785">
    <property type="entry name" value="Aldolase_TIM"/>
</dbReference>
<dbReference type="UniPathway" id="UPA00070"/>
<evidence type="ECO:0000256" key="1">
    <source>
        <dbReference type="ARBA" id="ARBA00003616"/>
    </source>
</evidence>
<dbReference type="RefSeq" id="WP_149544922.1">
    <property type="nucleotide sequence ID" value="NZ_VTPS01000006.1"/>
</dbReference>
<evidence type="ECO:0000256" key="12">
    <source>
        <dbReference type="HAMAP-Rule" id="MF_00224"/>
    </source>
</evidence>
<comment type="catalytic activity">
    <reaction evidence="11">
        <text>(S)-dihydroorotate + NAD(+) = orotate + NADH + H(+)</text>
        <dbReference type="Rhea" id="RHEA:13513"/>
        <dbReference type="ChEBI" id="CHEBI:15378"/>
        <dbReference type="ChEBI" id="CHEBI:30839"/>
        <dbReference type="ChEBI" id="CHEBI:30864"/>
        <dbReference type="ChEBI" id="CHEBI:57540"/>
        <dbReference type="ChEBI" id="CHEBI:57945"/>
        <dbReference type="EC" id="1.3.1.14"/>
    </reaction>
</comment>
<reference evidence="14 15" key="1">
    <citation type="submission" date="2019-08" db="EMBL/GenBank/DDBJ databases">
        <title>Calorimonas adulescens gen. nov., sp. nov., an anaerobic thermophilic bacterium from Sakhalin hot spring.</title>
        <authorList>
            <person name="Khomyakova M.A."/>
            <person name="Merkel A.Y."/>
            <person name="Novikov A."/>
            <person name="Bonch-Osmolovskaya E.A."/>
            <person name="Slobodkin A.I."/>
        </authorList>
    </citation>
    <scope>NUCLEOTIDE SEQUENCE [LARGE SCALE GENOMIC DNA]</scope>
    <source>
        <strain evidence="14 15">A05MB</strain>
    </source>
</reference>
<dbReference type="Proteomes" id="UP000322976">
    <property type="component" value="Unassembled WGS sequence"/>
</dbReference>
<feature type="binding site" evidence="12">
    <location>
        <position position="20"/>
    </location>
    <ligand>
        <name>FMN</name>
        <dbReference type="ChEBI" id="CHEBI:58210"/>
    </ligand>
</feature>
<name>A0A5D8QCN9_9THEO</name>
<comment type="caution">
    <text evidence="12">Lacks conserved residue(s) required for the propagation of feature annotation.</text>
</comment>
<feature type="binding site" evidence="12">
    <location>
        <begin position="190"/>
        <end position="191"/>
    </location>
    <ligand>
        <name>substrate</name>
    </ligand>
</feature>
<evidence type="ECO:0000256" key="5">
    <source>
        <dbReference type="ARBA" id="ARBA00022490"/>
    </source>
</evidence>
<comment type="catalytic activity">
    <reaction evidence="12">
        <text>(S)-dihydroorotate + A = orotate + AH2</text>
        <dbReference type="Rhea" id="RHEA:18073"/>
        <dbReference type="ChEBI" id="CHEBI:13193"/>
        <dbReference type="ChEBI" id="CHEBI:17499"/>
        <dbReference type="ChEBI" id="CHEBI:30839"/>
        <dbReference type="ChEBI" id="CHEBI:30864"/>
    </reaction>
</comment>
<dbReference type="FunFam" id="3.20.20.70:FF:000027">
    <property type="entry name" value="Dihydropyrimidine dehydrogenase [NADP(+)]"/>
    <property type="match status" value="1"/>
</dbReference>
<comment type="function">
    <text evidence="1">Catalyzes the conversion of dihydroorotate to orotate with NAD(+) as electron acceptor.</text>
</comment>
<dbReference type="GO" id="GO:0044205">
    <property type="term" value="P:'de novo' UMP biosynthetic process"/>
    <property type="evidence" value="ECO:0007669"/>
    <property type="project" value="UniProtKB-UniRule"/>
</dbReference>
<accession>A0A5D8QCN9</accession>
<keyword evidence="10" id="KW-0520">NAD</keyword>
<comment type="cofactor">
    <cofactor evidence="12">
        <name>FMN</name>
        <dbReference type="ChEBI" id="CHEBI:58210"/>
    </cofactor>
    <text evidence="12">Binds 1 FMN per subunit.</text>
</comment>
<dbReference type="InterPro" id="IPR005720">
    <property type="entry name" value="Dihydroorotate_DH_cat"/>
</dbReference>
<evidence type="ECO:0000313" key="15">
    <source>
        <dbReference type="Proteomes" id="UP000322976"/>
    </source>
</evidence>
<dbReference type="CDD" id="cd04740">
    <property type="entry name" value="DHOD_1B_like"/>
    <property type="match status" value="1"/>
</dbReference>
<comment type="caution">
    <text evidence="14">The sequence shown here is derived from an EMBL/GenBank/DDBJ whole genome shotgun (WGS) entry which is preliminary data.</text>
</comment>
<dbReference type="InterPro" id="IPR033888">
    <property type="entry name" value="DHOD_1B"/>
</dbReference>
<evidence type="ECO:0000256" key="9">
    <source>
        <dbReference type="ARBA" id="ARBA00023002"/>
    </source>
</evidence>
<feature type="binding site" evidence="12">
    <location>
        <position position="43"/>
    </location>
    <ligand>
        <name>substrate</name>
    </ligand>
</feature>
<protein>
    <recommendedName>
        <fullName evidence="12">Dihydroorotate dehydrogenase</fullName>
        <shortName evidence="12">DHOD</shortName>
        <shortName evidence="12">DHODase</shortName>
        <shortName evidence="12">DHOdehase</shortName>
        <ecNumber evidence="12">1.3.-.-</ecNumber>
    </recommendedName>
</protein>
<dbReference type="Gene3D" id="3.20.20.70">
    <property type="entry name" value="Aldolase class I"/>
    <property type="match status" value="1"/>
</dbReference>
<dbReference type="InterPro" id="IPR001295">
    <property type="entry name" value="Dihydroorotate_DH_CS"/>
</dbReference>
<dbReference type="AlphaFoldDB" id="A0A5D8QCN9"/>
<evidence type="ECO:0000256" key="2">
    <source>
        <dbReference type="ARBA" id="ARBA00004496"/>
    </source>
</evidence>
<evidence type="ECO:0000256" key="6">
    <source>
        <dbReference type="ARBA" id="ARBA00022630"/>
    </source>
</evidence>
<keyword evidence="7 12" id="KW-0288">FMN</keyword>
<evidence type="ECO:0000313" key="14">
    <source>
        <dbReference type="EMBL" id="TZE82410.1"/>
    </source>
</evidence>
<feature type="binding site" evidence="12">
    <location>
        <position position="125"/>
    </location>
    <ligand>
        <name>substrate</name>
    </ligand>
</feature>
<comment type="pathway">
    <text evidence="3">Pyrimidine metabolism; UMP biosynthesis via de novo pathway; orotate from (S)-dihydroorotate (NAD(+) route): step 1/1.</text>
</comment>
<keyword evidence="5 12" id="KW-0963">Cytoplasm</keyword>
<dbReference type="PANTHER" id="PTHR48109">
    <property type="entry name" value="DIHYDROOROTATE DEHYDROGENASE (QUINONE), MITOCHONDRIAL-RELATED"/>
    <property type="match status" value="1"/>
</dbReference>
<feature type="binding site" evidence="12">
    <location>
        <position position="125"/>
    </location>
    <ligand>
        <name>FMN</name>
        <dbReference type="ChEBI" id="CHEBI:58210"/>
    </ligand>
</feature>
<dbReference type="HAMAP" id="MF_00224">
    <property type="entry name" value="DHO_dh_type1"/>
    <property type="match status" value="1"/>
</dbReference>
<dbReference type="NCBIfam" id="TIGR01037">
    <property type="entry name" value="pyrD_sub1_fam"/>
    <property type="match status" value="1"/>
</dbReference>
<dbReference type="PANTHER" id="PTHR48109:SF1">
    <property type="entry name" value="DIHYDROOROTATE DEHYDROGENASE (FUMARATE)"/>
    <property type="match status" value="1"/>
</dbReference>
<dbReference type="EC" id="1.3.-.-" evidence="12"/>
<feature type="binding site" evidence="12">
    <location>
        <begin position="67"/>
        <end position="71"/>
    </location>
    <ligand>
        <name>substrate</name>
    </ligand>
</feature>
<dbReference type="Pfam" id="PF01180">
    <property type="entry name" value="DHO_dh"/>
    <property type="match status" value="1"/>
</dbReference>
<dbReference type="InterPro" id="IPR049622">
    <property type="entry name" value="Dihydroorotate_DH_I"/>
</dbReference>
<keyword evidence="6 12" id="KW-0285">Flavoprotein</keyword>
<feature type="binding site" evidence="12">
    <location>
        <position position="163"/>
    </location>
    <ligand>
        <name>FMN</name>
        <dbReference type="ChEBI" id="CHEBI:58210"/>
    </ligand>
</feature>
<dbReference type="NCBIfam" id="NF005574">
    <property type="entry name" value="PRK07259.1"/>
    <property type="match status" value="1"/>
</dbReference>
<evidence type="ECO:0000256" key="7">
    <source>
        <dbReference type="ARBA" id="ARBA00022643"/>
    </source>
</evidence>
<feature type="binding site" evidence="12">
    <location>
        <begin position="43"/>
        <end position="44"/>
    </location>
    <ligand>
        <name>FMN</name>
        <dbReference type="ChEBI" id="CHEBI:58210"/>
    </ligand>
</feature>
<keyword evidence="8 12" id="KW-0665">Pyrimidine biosynthesis</keyword>
<feature type="binding site" evidence="12">
    <location>
        <begin position="241"/>
        <end position="242"/>
    </location>
    <ligand>
        <name>FMN</name>
        <dbReference type="ChEBI" id="CHEBI:58210"/>
    </ligand>
</feature>
<dbReference type="GO" id="GO:0006207">
    <property type="term" value="P:'de novo' pyrimidine nucleobase biosynthetic process"/>
    <property type="evidence" value="ECO:0007669"/>
    <property type="project" value="InterPro"/>
</dbReference>
<dbReference type="EMBL" id="VTPS01000006">
    <property type="protein sequence ID" value="TZE82410.1"/>
    <property type="molecule type" value="Genomic_DNA"/>
</dbReference>
<organism evidence="14 15">
    <name type="scientific">Calorimonas adulescens</name>
    <dbReference type="NCBI Taxonomy" id="2606906"/>
    <lineage>
        <taxon>Bacteria</taxon>
        <taxon>Bacillati</taxon>
        <taxon>Bacillota</taxon>
        <taxon>Clostridia</taxon>
        <taxon>Thermoanaerobacterales</taxon>
        <taxon>Thermoanaerobacteraceae</taxon>
        <taxon>Calorimonas</taxon>
    </lineage>
</organism>
<dbReference type="GO" id="GO:0005737">
    <property type="term" value="C:cytoplasm"/>
    <property type="evidence" value="ECO:0007669"/>
    <property type="project" value="UniProtKB-SubCell"/>
</dbReference>